<dbReference type="Proteomes" id="UP001162155">
    <property type="component" value="Unassembled WGS sequence"/>
</dbReference>
<organism evidence="1 2">
    <name type="scientific">Pseudomonas syringae pv. papulans</name>
    <dbReference type="NCBI Taxonomy" id="83963"/>
    <lineage>
        <taxon>Bacteria</taxon>
        <taxon>Pseudomonadati</taxon>
        <taxon>Pseudomonadota</taxon>
        <taxon>Gammaproteobacteria</taxon>
        <taxon>Pseudomonadales</taxon>
        <taxon>Pseudomonadaceae</taxon>
        <taxon>Pseudomonas</taxon>
        <taxon>Pseudomonas syringae</taxon>
    </lineage>
</organism>
<proteinExistence type="predicted"/>
<evidence type="ECO:0000313" key="1">
    <source>
        <dbReference type="EMBL" id="MDH4625808.1"/>
    </source>
</evidence>
<evidence type="ECO:0000313" key="2">
    <source>
        <dbReference type="Proteomes" id="UP001162155"/>
    </source>
</evidence>
<dbReference type="EMBL" id="JAFFRZ010000005">
    <property type="protein sequence ID" value="MDH4625808.1"/>
    <property type="molecule type" value="Genomic_DNA"/>
</dbReference>
<protein>
    <submittedName>
        <fullName evidence="1">Uncharacterized protein</fullName>
    </submittedName>
</protein>
<sequence length="150" mass="17050">MTEAQANQSVGDALRYVLQLPSEDFVAKVLAINDVLHRQGMTCEKLKNYFTTGDGTYKGINARFTDAEGYEFEVQFHTADSFKAKAQTHLLYKEMQLAQNRLEKEQQKNPPNLDRKAKLTNDLAKYTNAMREIMTAVNKPARDESLDGRS</sequence>
<dbReference type="AlphaFoldDB" id="A0AA43DZW2"/>
<gene>
    <name evidence="1" type="ORF">JW322_29710</name>
</gene>
<name>A0AA43DZW2_PSESX</name>
<accession>A0AA43DZW2</accession>
<dbReference type="RefSeq" id="WP_135185931.1">
    <property type="nucleotide sequence ID" value="NZ_JAFFRY010000067.1"/>
</dbReference>
<reference evidence="1" key="1">
    <citation type="submission" date="2021-02" db="EMBL/GenBank/DDBJ databases">
        <title>Genome analysis of blister spot of apple pathogen from New York area.</title>
        <authorList>
            <person name="Kandel P."/>
            <person name="Hockett K.L."/>
            <person name="Santander R."/>
            <person name="Acimovic S."/>
        </authorList>
    </citation>
    <scope>NUCLEOTIDE SEQUENCE</scope>
    <source>
        <strain evidence="1">PSP1</strain>
    </source>
</reference>
<comment type="caution">
    <text evidence="1">The sequence shown here is derived from an EMBL/GenBank/DDBJ whole genome shotgun (WGS) entry which is preliminary data.</text>
</comment>